<evidence type="ECO:0000256" key="1">
    <source>
        <dbReference type="ARBA" id="ARBA00022801"/>
    </source>
</evidence>
<gene>
    <name evidence="3" type="ORF">HAX54_004793</name>
</gene>
<proteinExistence type="predicted"/>
<dbReference type="Proteomes" id="UP000823775">
    <property type="component" value="Unassembled WGS sequence"/>
</dbReference>
<comment type="caution">
    <text evidence="3">The sequence shown here is derived from an EMBL/GenBank/DDBJ whole genome shotgun (WGS) entry which is preliminary data.</text>
</comment>
<accession>A0ABS8T7J8</accession>
<dbReference type="EMBL" id="JACEIK010001224">
    <property type="protein sequence ID" value="MCD7467382.1"/>
    <property type="molecule type" value="Genomic_DNA"/>
</dbReference>
<keyword evidence="1" id="KW-0378">Hydrolase</keyword>
<keyword evidence="4" id="KW-1185">Reference proteome</keyword>
<protein>
    <recommendedName>
        <fullName evidence="2">CBM-cenC domain-containing protein</fullName>
    </recommendedName>
</protein>
<dbReference type="InterPro" id="IPR003305">
    <property type="entry name" value="CenC_carb-bd"/>
</dbReference>
<name>A0ABS8T7J8_DATST</name>
<dbReference type="PANTHER" id="PTHR31490">
    <property type="entry name" value="GLYCOSYL HYDROLASE"/>
    <property type="match status" value="1"/>
</dbReference>
<organism evidence="3 4">
    <name type="scientific">Datura stramonium</name>
    <name type="common">Jimsonweed</name>
    <name type="synonym">Common thornapple</name>
    <dbReference type="NCBI Taxonomy" id="4076"/>
    <lineage>
        <taxon>Eukaryota</taxon>
        <taxon>Viridiplantae</taxon>
        <taxon>Streptophyta</taxon>
        <taxon>Embryophyta</taxon>
        <taxon>Tracheophyta</taxon>
        <taxon>Spermatophyta</taxon>
        <taxon>Magnoliopsida</taxon>
        <taxon>eudicotyledons</taxon>
        <taxon>Gunneridae</taxon>
        <taxon>Pentapetalae</taxon>
        <taxon>asterids</taxon>
        <taxon>lamiids</taxon>
        <taxon>Solanales</taxon>
        <taxon>Solanaceae</taxon>
        <taxon>Solanoideae</taxon>
        <taxon>Datureae</taxon>
        <taxon>Datura</taxon>
    </lineage>
</organism>
<dbReference type="InterPro" id="IPR008979">
    <property type="entry name" value="Galactose-bd-like_sf"/>
</dbReference>
<evidence type="ECO:0000313" key="3">
    <source>
        <dbReference type="EMBL" id="MCD7467382.1"/>
    </source>
</evidence>
<feature type="domain" description="CBM-cenC" evidence="2">
    <location>
        <begin position="236"/>
        <end position="303"/>
    </location>
</feature>
<sequence>MLLWFHQGSVKFCATLKLVYQNSETRFLSIGKTYVSKESWRMLEGSFSLSTVPNEVIFYLEGPPPGAQLLIKSVVILCSSSTVCDESKEKMEKAQMITTNNYFDAQSSKEDGKDSGNIILNHDFLYGLYLWHPNCCDAFVVPADHHKGLAAAIVTNLYQNSETKFLFIAKKSALKECWEILEGSFSLSTMPDQVIFYLEGPPAGTGLLIKSVVISCPSSTACDSSGTSSVSTDGDNIIVNPQFDDGLNSWSGRGCKVALHDSMEDGKSTPMSGKSFASATEHTQSWNGIQQDVTGRVKRKLAYEHPSHRQRLGGVARKFLLNCSPSQVVFLEGAPPGTDILLNSFVIKHSSKAPSPSQPVIEGTDFGVNIIINTNLTDGTNGWFPHGSCTMISDKIKLYLTYQVSAWVKIGQESGPQSVNVDLGVDCKWVNGGRVEISDFRWHEIGGSFRIEKQATKVVVYIQVPAAGVDLMVAGLQIFPVDKRARFRHLKRQTAKVNIPLINNLDNEDFNDFWTCINRTNLDNEDFNDFFI</sequence>
<dbReference type="SUPFAM" id="SSF49785">
    <property type="entry name" value="Galactose-binding domain-like"/>
    <property type="match status" value="4"/>
</dbReference>
<evidence type="ECO:0000259" key="2">
    <source>
        <dbReference type="Pfam" id="PF02018"/>
    </source>
</evidence>
<feature type="domain" description="CBM-cenC" evidence="2">
    <location>
        <begin position="394"/>
        <end position="466"/>
    </location>
</feature>
<evidence type="ECO:0000313" key="4">
    <source>
        <dbReference type="Proteomes" id="UP000823775"/>
    </source>
</evidence>
<reference evidence="3 4" key="1">
    <citation type="journal article" date="2021" name="BMC Genomics">
        <title>Datura genome reveals duplications of psychoactive alkaloid biosynthetic genes and high mutation rate following tissue culture.</title>
        <authorList>
            <person name="Rajewski A."/>
            <person name="Carter-House D."/>
            <person name="Stajich J."/>
            <person name="Litt A."/>
        </authorList>
    </citation>
    <scope>NUCLEOTIDE SEQUENCE [LARGE SCALE GENOMIC DNA]</scope>
    <source>
        <strain evidence="3">AR-01</strain>
    </source>
</reference>
<dbReference type="Gene3D" id="2.60.120.260">
    <property type="entry name" value="Galactose-binding domain-like"/>
    <property type="match status" value="3"/>
</dbReference>
<dbReference type="Pfam" id="PF02018">
    <property type="entry name" value="CBM_4_9"/>
    <property type="match status" value="2"/>
</dbReference>
<dbReference type="InterPro" id="IPR044846">
    <property type="entry name" value="GH10"/>
</dbReference>
<dbReference type="PANTHER" id="PTHR31490:SF1">
    <property type="entry name" value="ENDO-1,4-BETA-XYLANASE 1"/>
    <property type="match status" value="1"/>
</dbReference>